<keyword evidence="1" id="KW-0813">Transport</keyword>
<keyword evidence="3" id="KW-0547">Nucleotide-binding</keyword>
<protein>
    <submittedName>
        <fullName evidence="9">Heme exporter protein CcmA</fullName>
    </submittedName>
</protein>
<keyword evidence="10" id="KW-1185">Reference proteome</keyword>
<evidence type="ECO:0000256" key="4">
    <source>
        <dbReference type="ARBA" id="ARBA00022748"/>
    </source>
</evidence>
<dbReference type="GO" id="GO:0016887">
    <property type="term" value="F:ATP hydrolysis activity"/>
    <property type="evidence" value="ECO:0007669"/>
    <property type="project" value="InterPro"/>
</dbReference>
<dbReference type="InterPro" id="IPR017871">
    <property type="entry name" value="ABC_transporter-like_CS"/>
</dbReference>
<dbReference type="EMBL" id="CP002056">
    <property type="protein sequence ID" value="ADI28825.1"/>
    <property type="molecule type" value="Genomic_DNA"/>
</dbReference>
<dbReference type="HOGENOM" id="CLU_000604_1_2_4"/>
<dbReference type="InterPro" id="IPR003593">
    <property type="entry name" value="AAA+_ATPase"/>
</dbReference>
<evidence type="ECO:0000256" key="2">
    <source>
        <dbReference type="ARBA" id="ARBA00022475"/>
    </source>
</evidence>
<keyword evidence="6" id="KW-1278">Translocase</keyword>
<dbReference type="InterPro" id="IPR027417">
    <property type="entry name" value="P-loop_NTPase"/>
</dbReference>
<dbReference type="SMART" id="SM00382">
    <property type="entry name" value="AAA"/>
    <property type="match status" value="1"/>
</dbReference>
<dbReference type="NCBIfam" id="TIGR01189">
    <property type="entry name" value="ccmA"/>
    <property type="match status" value="1"/>
</dbReference>
<dbReference type="Proteomes" id="UP000000383">
    <property type="component" value="Chromosome"/>
</dbReference>
<keyword evidence="2" id="KW-1003">Cell membrane</keyword>
<reference evidence="9 10" key="2">
    <citation type="journal article" date="2011" name="J. Bacteriol.">
        <title>Genomes of three methylotrophs from a single niche uncover genetic and metabolic divergence of Methylophilaceae.</title>
        <authorList>
            <person name="Lapidus A."/>
            <person name="Clum A."/>
            <person name="Labutti K."/>
            <person name="Kaluzhnaya M.G."/>
            <person name="Lim S."/>
            <person name="Beck D.A."/>
            <person name="Glavina Del Rio T."/>
            <person name="Nolan M."/>
            <person name="Mavromatis K."/>
            <person name="Huntemann M."/>
            <person name="Lucas S."/>
            <person name="Lidstrom M.E."/>
            <person name="Ivanova N."/>
            <person name="Chistoserdova L."/>
        </authorList>
    </citation>
    <scope>NUCLEOTIDE SEQUENCE [LARGE SCALE GENOMIC DNA]</scope>
    <source>
        <strain evidence="9 10">301</strain>
    </source>
</reference>
<dbReference type="OrthoDB" id="9800654at2"/>
<evidence type="ECO:0000256" key="5">
    <source>
        <dbReference type="ARBA" id="ARBA00022840"/>
    </source>
</evidence>
<dbReference type="STRING" id="666681.M301_0441"/>
<dbReference type="GO" id="GO:0005524">
    <property type="term" value="F:ATP binding"/>
    <property type="evidence" value="ECO:0007669"/>
    <property type="project" value="UniProtKB-KW"/>
</dbReference>
<dbReference type="SUPFAM" id="SSF52540">
    <property type="entry name" value="P-loop containing nucleoside triphosphate hydrolases"/>
    <property type="match status" value="1"/>
</dbReference>
<organism evidence="9 10">
    <name type="scientific">Methylotenera versatilis (strain 301)</name>
    <dbReference type="NCBI Taxonomy" id="666681"/>
    <lineage>
        <taxon>Bacteria</taxon>
        <taxon>Pseudomonadati</taxon>
        <taxon>Pseudomonadota</taxon>
        <taxon>Betaproteobacteria</taxon>
        <taxon>Nitrosomonadales</taxon>
        <taxon>Methylophilaceae</taxon>
        <taxon>Methylotenera</taxon>
    </lineage>
</organism>
<dbReference type="RefSeq" id="WP_013147141.1">
    <property type="nucleotide sequence ID" value="NC_014207.1"/>
</dbReference>
<dbReference type="Gene3D" id="3.40.50.300">
    <property type="entry name" value="P-loop containing nucleotide triphosphate hydrolases"/>
    <property type="match status" value="1"/>
</dbReference>
<dbReference type="eggNOG" id="COG4133">
    <property type="taxonomic scope" value="Bacteria"/>
</dbReference>
<dbReference type="NCBIfam" id="NF010061">
    <property type="entry name" value="PRK13538.1"/>
    <property type="match status" value="1"/>
</dbReference>
<dbReference type="AlphaFoldDB" id="D7DMB4"/>
<dbReference type="GO" id="GO:0017004">
    <property type="term" value="P:cytochrome complex assembly"/>
    <property type="evidence" value="ECO:0007669"/>
    <property type="project" value="UniProtKB-KW"/>
</dbReference>
<accession>D7DMB4</accession>
<dbReference type="InterPro" id="IPR003439">
    <property type="entry name" value="ABC_transporter-like_ATP-bd"/>
</dbReference>
<evidence type="ECO:0000256" key="6">
    <source>
        <dbReference type="ARBA" id="ARBA00022967"/>
    </source>
</evidence>
<dbReference type="PROSITE" id="PS00211">
    <property type="entry name" value="ABC_TRANSPORTER_1"/>
    <property type="match status" value="1"/>
</dbReference>
<dbReference type="PANTHER" id="PTHR43499:SF1">
    <property type="entry name" value="ABC TRANSPORTER I FAMILY MEMBER 1"/>
    <property type="match status" value="1"/>
</dbReference>
<proteinExistence type="predicted"/>
<evidence type="ECO:0000313" key="9">
    <source>
        <dbReference type="EMBL" id="ADI28825.1"/>
    </source>
</evidence>
<dbReference type="GO" id="GO:0022857">
    <property type="term" value="F:transmembrane transporter activity"/>
    <property type="evidence" value="ECO:0007669"/>
    <property type="project" value="InterPro"/>
</dbReference>
<keyword evidence="4" id="KW-0201">Cytochrome c-type biogenesis</keyword>
<feature type="domain" description="ABC transporter" evidence="8">
    <location>
        <begin position="2"/>
        <end position="204"/>
    </location>
</feature>
<keyword evidence="5" id="KW-0067">ATP-binding</keyword>
<sequence>MLLAQGLACLRGDRLLFKNVEFELDTGGLLYVLGENGSGKSSLLRMLCGLMLPESGTVFWDKKTIKEEAENYLSNLTYIGHLNGLKDDLTALENLTMSARAAGNEVSEDKALAALAAIGIERCANLPARVLSQGQKRRVTLAKLWLAEGKLWILDEPFAALDIASVTVLAAKLGEHLSNGGMAILTTHQDVTIHAQSTQTLRLS</sequence>
<reference evidence="10" key="1">
    <citation type="submission" date="2010-05" db="EMBL/GenBank/DDBJ databases">
        <title>Complete sequence of Methylotenera sp. 301.</title>
        <authorList>
            <person name="Lucas S."/>
            <person name="Copeland A."/>
            <person name="Lapidus A."/>
            <person name="Cheng J.-F."/>
            <person name="Bruce D."/>
            <person name="Goodwin L."/>
            <person name="Pitluck S."/>
            <person name="Clum A."/>
            <person name="Land M."/>
            <person name="Hauser L."/>
            <person name="Kyrpides N."/>
            <person name="Ivanova N."/>
            <person name="Chistoservova L."/>
            <person name="Kalyuzhnaya M."/>
            <person name="Woyke T."/>
        </authorList>
    </citation>
    <scope>NUCLEOTIDE SEQUENCE [LARGE SCALE GENOMIC DNA]</scope>
    <source>
        <strain evidence="10">301</strain>
    </source>
</reference>
<evidence type="ECO:0000259" key="8">
    <source>
        <dbReference type="PROSITE" id="PS50893"/>
    </source>
</evidence>
<name>D7DMB4_METV0</name>
<evidence type="ECO:0000256" key="3">
    <source>
        <dbReference type="ARBA" id="ARBA00022741"/>
    </source>
</evidence>
<evidence type="ECO:0000256" key="1">
    <source>
        <dbReference type="ARBA" id="ARBA00022448"/>
    </source>
</evidence>
<gene>
    <name evidence="9" type="ordered locus">M301_0441</name>
</gene>
<dbReference type="Pfam" id="PF00005">
    <property type="entry name" value="ABC_tran"/>
    <property type="match status" value="1"/>
</dbReference>
<dbReference type="InterPro" id="IPR005895">
    <property type="entry name" value="ABC_transptr_haem_export_CcmA"/>
</dbReference>
<keyword evidence="7" id="KW-0472">Membrane</keyword>
<evidence type="ECO:0000313" key="10">
    <source>
        <dbReference type="Proteomes" id="UP000000383"/>
    </source>
</evidence>
<dbReference type="PANTHER" id="PTHR43499">
    <property type="entry name" value="ABC TRANSPORTER I FAMILY MEMBER 1"/>
    <property type="match status" value="1"/>
</dbReference>
<evidence type="ECO:0000256" key="7">
    <source>
        <dbReference type="ARBA" id="ARBA00023136"/>
    </source>
</evidence>
<dbReference type="KEGG" id="meh:M301_0441"/>
<dbReference type="PROSITE" id="PS50893">
    <property type="entry name" value="ABC_TRANSPORTER_2"/>
    <property type="match status" value="1"/>
</dbReference>